<feature type="compositionally biased region" description="Low complexity" evidence="1">
    <location>
        <begin position="13"/>
        <end position="25"/>
    </location>
</feature>
<feature type="region of interest" description="Disordered" evidence="1">
    <location>
        <begin position="1"/>
        <end position="40"/>
    </location>
</feature>
<organism evidence="2 3">
    <name type="scientific">Tilletia indica</name>
    <dbReference type="NCBI Taxonomy" id="43049"/>
    <lineage>
        <taxon>Eukaryota</taxon>
        <taxon>Fungi</taxon>
        <taxon>Dikarya</taxon>
        <taxon>Basidiomycota</taxon>
        <taxon>Ustilaginomycotina</taxon>
        <taxon>Exobasidiomycetes</taxon>
        <taxon>Tilletiales</taxon>
        <taxon>Tilletiaceae</taxon>
        <taxon>Tilletia</taxon>
    </lineage>
</organism>
<accession>A0A8T8SGS9</accession>
<name>A0A8T8SGS9_9BASI</name>
<dbReference type="Proteomes" id="UP000077521">
    <property type="component" value="Unassembled WGS sequence"/>
</dbReference>
<reference evidence="2" key="1">
    <citation type="submission" date="2016-04" db="EMBL/GenBank/DDBJ databases">
        <authorList>
            <person name="Nguyen H.D."/>
            <person name="Samba Siva P."/>
            <person name="Cullis J."/>
            <person name="Levesque C.A."/>
            <person name="Hambleton S."/>
        </authorList>
    </citation>
    <scope>NUCLEOTIDE SEQUENCE</scope>
    <source>
        <strain evidence="2">DAOMC 236416</strain>
    </source>
</reference>
<feature type="region of interest" description="Disordered" evidence="1">
    <location>
        <begin position="246"/>
        <end position="284"/>
    </location>
</feature>
<feature type="compositionally biased region" description="Polar residues" evidence="1">
    <location>
        <begin position="26"/>
        <end position="39"/>
    </location>
</feature>
<protein>
    <submittedName>
        <fullName evidence="2">Uncharacterized protein</fullName>
    </submittedName>
</protein>
<dbReference type="AlphaFoldDB" id="A0A8T8SGS9"/>
<sequence length="324" mass="35421">MAGIAIDHARDGSSSYDNSTNTNNSVADTSPSPQSSTHQRQIDEVGSVLITTLREVGHAFPGLTFFLLDAGLEAVGTPETVAAAHGIFSMSESSPPSEYHIADVLISLLQASPELLKHRLATEFTLFYRAVNRSIRSNLVVFLTLFADVAANATAFDNALHAKQPVEWQLPKIWIPGLLLAGGTCHPRNHVSTSRLVLARHATRGQQRIRRPCSSWTTPGKLISDAPSNDACLVCQLPSLPSFQGDSWHRNGSMSHSRHAHSRARRPAQERRPDRVQPQGRHQSRLLRQIITFRTCDDRISTISAVREAGISVCSGAESSDLEK</sequence>
<evidence type="ECO:0000313" key="3">
    <source>
        <dbReference type="Proteomes" id="UP000077521"/>
    </source>
</evidence>
<keyword evidence="3" id="KW-1185">Reference proteome</keyword>
<evidence type="ECO:0000313" key="2">
    <source>
        <dbReference type="EMBL" id="KAE8239517.1"/>
    </source>
</evidence>
<reference evidence="2" key="2">
    <citation type="journal article" date="2019" name="IMA Fungus">
        <title>Genome sequencing and comparison of five Tilletia species to identify candidate genes for the detection of regulated species infecting wheat.</title>
        <authorList>
            <person name="Nguyen H.D.T."/>
            <person name="Sultana T."/>
            <person name="Kesanakurti P."/>
            <person name="Hambleton S."/>
        </authorList>
    </citation>
    <scope>NUCLEOTIDE SEQUENCE</scope>
    <source>
        <strain evidence="2">DAOMC 236416</strain>
    </source>
</reference>
<dbReference type="EMBL" id="LWDF02001291">
    <property type="protein sequence ID" value="KAE8239517.1"/>
    <property type="molecule type" value="Genomic_DNA"/>
</dbReference>
<feature type="compositionally biased region" description="Basic residues" evidence="1">
    <location>
        <begin position="256"/>
        <end position="266"/>
    </location>
</feature>
<evidence type="ECO:0000256" key="1">
    <source>
        <dbReference type="SAM" id="MobiDB-lite"/>
    </source>
</evidence>
<gene>
    <name evidence="2" type="ORF">A4X13_0g8165</name>
</gene>
<comment type="caution">
    <text evidence="2">The sequence shown here is derived from an EMBL/GenBank/DDBJ whole genome shotgun (WGS) entry which is preliminary data.</text>
</comment>
<proteinExistence type="predicted"/>